<evidence type="ECO:0000313" key="3">
    <source>
        <dbReference type="Proteomes" id="UP000318380"/>
    </source>
</evidence>
<reference evidence="2 3" key="1">
    <citation type="submission" date="2019-06" db="EMBL/GenBank/DDBJ databases">
        <title>Sequencing the genomes of 1000 actinobacteria strains.</title>
        <authorList>
            <person name="Klenk H.-P."/>
        </authorList>
    </citation>
    <scope>NUCLEOTIDE SEQUENCE [LARGE SCALE GENOMIC DNA]</scope>
    <source>
        <strain evidence="2 3">DSM 24683</strain>
    </source>
</reference>
<feature type="signal peptide" evidence="1">
    <location>
        <begin position="1"/>
        <end position="22"/>
    </location>
</feature>
<dbReference type="RefSeq" id="WP_145811690.1">
    <property type="nucleotide sequence ID" value="NZ_VIVK01000001.1"/>
</dbReference>
<comment type="caution">
    <text evidence="2">The sequence shown here is derived from an EMBL/GenBank/DDBJ whole genome shotgun (WGS) entry which is preliminary data.</text>
</comment>
<protein>
    <recommendedName>
        <fullName evidence="4">GH26 domain-containing protein</fullName>
    </recommendedName>
</protein>
<dbReference type="InterPro" id="IPR017853">
    <property type="entry name" value="GH"/>
</dbReference>
<evidence type="ECO:0008006" key="4">
    <source>
        <dbReference type="Google" id="ProtNLM"/>
    </source>
</evidence>
<dbReference type="SUPFAM" id="SSF51445">
    <property type="entry name" value="(Trans)glycosidases"/>
    <property type="match status" value="1"/>
</dbReference>
<organism evidence="2 3">
    <name type="scientific">Kribbella amoyensis</name>
    <dbReference type="NCBI Taxonomy" id="996641"/>
    <lineage>
        <taxon>Bacteria</taxon>
        <taxon>Bacillati</taxon>
        <taxon>Actinomycetota</taxon>
        <taxon>Actinomycetes</taxon>
        <taxon>Propionibacteriales</taxon>
        <taxon>Kribbellaceae</taxon>
        <taxon>Kribbella</taxon>
    </lineage>
</organism>
<dbReference type="Proteomes" id="UP000318380">
    <property type="component" value="Unassembled WGS sequence"/>
</dbReference>
<proteinExistence type="predicted"/>
<gene>
    <name evidence="2" type="ORF">FB561_5597</name>
</gene>
<sequence length="301" mass="33211">MLKKIVAGAIGGALAVTGLVLAGESNPVHAATPILMGVHDDVSPTELEQRYPGVEATREFVNGEQGTGVDLRKKYDAVAAKSWDAGLIPFVSIKTDPVKTGNGRFDRRFRELAVWLKDKPDTYFIWYHEPENNMSGPTFAKAFKRVRDVMKAVNPGVKVGYSAMAYQWDDSRSRTKDPKPWRVAADFYGVDTYSGGSQPGTAILTEHESHRRWYDELVLKTPGAASKWGLTERGFKGTKSDGARASDIDRETKYLSGLTPTSKVTRPAFYLYWNTKGTEGDPDLVNGPKARAAVARMVKTF</sequence>
<accession>A0A561BZW8</accession>
<dbReference type="EMBL" id="VIVK01000001">
    <property type="protein sequence ID" value="TWD84410.1"/>
    <property type="molecule type" value="Genomic_DNA"/>
</dbReference>
<dbReference type="Gene3D" id="3.20.20.80">
    <property type="entry name" value="Glycosidases"/>
    <property type="match status" value="1"/>
</dbReference>
<evidence type="ECO:0000256" key="1">
    <source>
        <dbReference type="SAM" id="SignalP"/>
    </source>
</evidence>
<feature type="chain" id="PRO_5038796279" description="GH26 domain-containing protein" evidence="1">
    <location>
        <begin position="23"/>
        <end position="301"/>
    </location>
</feature>
<name>A0A561BZW8_9ACTN</name>
<dbReference type="OrthoDB" id="3815237at2"/>
<evidence type="ECO:0000313" key="2">
    <source>
        <dbReference type="EMBL" id="TWD84410.1"/>
    </source>
</evidence>
<dbReference type="AlphaFoldDB" id="A0A561BZW8"/>
<keyword evidence="1" id="KW-0732">Signal</keyword>
<keyword evidence="3" id="KW-1185">Reference proteome</keyword>